<dbReference type="Gene3D" id="3.40.190.80">
    <property type="match status" value="1"/>
</dbReference>
<dbReference type="GO" id="GO:0007165">
    <property type="term" value="P:signal transduction"/>
    <property type="evidence" value="ECO:0007669"/>
    <property type="project" value="TreeGrafter"/>
</dbReference>
<keyword evidence="2 5" id="KW-0479">Metal-binding</keyword>
<evidence type="ECO:0000256" key="4">
    <source>
        <dbReference type="ARBA" id="ARBA00022842"/>
    </source>
</evidence>
<dbReference type="PROSITE" id="PS00630">
    <property type="entry name" value="IMP_2"/>
    <property type="match status" value="1"/>
</dbReference>
<feature type="binding site" evidence="5">
    <location>
        <position position="94"/>
    </location>
    <ligand>
        <name>Mg(2+)</name>
        <dbReference type="ChEBI" id="CHEBI:18420"/>
        <label>1</label>
        <note>catalytic</note>
    </ligand>
</feature>
<evidence type="ECO:0000256" key="5">
    <source>
        <dbReference type="PIRSR" id="PIRSR600760-2"/>
    </source>
</evidence>
<keyword evidence="4 5" id="KW-0460">Magnesium</keyword>
<dbReference type="EC" id="3.1.3.25" evidence="6"/>
<dbReference type="CDD" id="cd01638">
    <property type="entry name" value="CysQ"/>
    <property type="match status" value="1"/>
</dbReference>
<dbReference type="InterPro" id="IPR020550">
    <property type="entry name" value="Inositol_monophosphatase_CS"/>
</dbReference>
<dbReference type="SUPFAM" id="SSF56655">
    <property type="entry name" value="Carbohydrate phosphatase"/>
    <property type="match status" value="1"/>
</dbReference>
<dbReference type="PRINTS" id="PR00377">
    <property type="entry name" value="IMPHPHTASES"/>
</dbReference>
<accession>A0A3G9G901</accession>
<reference evidence="7" key="2">
    <citation type="journal article" date="2017" name="Plant Physiol. Biochem.">
        <title>Differential oxidative and antioxidative response of duckweed Lemna minor toward plant growth promoting/inhibiting bacteria.</title>
        <authorList>
            <person name="Ishizawa H."/>
            <person name="Kuroda M."/>
            <person name="Morikawa M."/>
            <person name="Ike M."/>
        </authorList>
    </citation>
    <scope>NUCLEOTIDE SEQUENCE [LARGE SCALE GENOMIC DNA]</scope>
    <source>
        <strain evidence="7">M6</strain>
    </source>
</reference>
<dbReference type="EMBL" id="AP018828">
    <property type="protein sequence ID" value="BBF82525.1"/>
    <property type="molecule type" value="Genomic_DNA"/>
</dbReference>
<proteinExistence type="inferred from homology"/>
<dbReference type="PANTHER" id="PTHR20854:SF4">
    <property type="entry name" value="INOSITOL-1-MONOPHOSPHATASE-RELATED"/>
    <property type="match status" value="1"/>
</dbReference>
<evidence type="ECO:0000256" key="1">
    <source>
        <dbReference type="ARBA" id="ARBA00009759"/>
    </source>
</evidence>
<name>A0A3G9G901_9CAUL</name>
<keyword evidence="3 6" id="KW-0378">Hydrolase</keyword>
<evidence type="ECO:0000256" key="2">
    <source>
        <dbReference type="ARBA" id="ARBA00022723"/>
    </source>
</evidence>
<organism evidence="6 7">
    <name type="scientific">Asticcacaulis excentricus</name>
    <dbReference type="NCBI Taxonomy" id="78587"/>
    <lineage>
        <taxon>Bacteria</taxon>
        <taxon>Pseudomonadati</taxon>
        <taxon>Pseudomonadota</taxon>
        <taxon>Alphaproteobacteria</taxon>
        <taxon>Caulobacterales</taxon>
        <taxon>Caulobacteraceae</taxon>
        <taxon>Asticcacaulis</taxon>
    </lineage>
</organism>
<dbReference type="InterPro" id="IPR020583">
    <property type="entry name" value="Inositol_monoP_metal-BS"/>
</dbReference>
<comment type="similarity">
    <text evidence="1">Belongs to the inositol monophosphatase superfamily.</text>
</comment>
<dbReference type="Gene3D" id="3.30.540.10">
    <property type="entry name" value="Fructose-1,6-Bisphosphatase, subunit A, domain 1"/>
    <property type="match status" value="1"/>
</dbReference>
<feature type="binding site" evidence="5">
    <location>
        <position position="212"/>
    </location>
    <ligand>
        <name>Mg(2+)</name>
        <dbReference type="ChEBI" id="CHEBI:18420"/>
        <label>1</label>
        <note>catalytic</note>
    </ligand>
</feature>
<dbReference type="GO" id="GO:0046872">
    <property type="term" value="F:metal ion binding"/>
    <property type="evidence" value="ECO:0007669"/>
    <property type="project" value="UniProtKB-KW"/>
</dbReference>
<dbReference type="OrthoDB" id="9785695at2"/>
<sequence length="271" mass="29306">MMSRAAPTLQEELDLLIDRARRAGALAQHLKAQGLNISYKSDGSIVTNADLEVDLWLKEALLDARPGYGWQSEESPDTPARLTQSHLFVLDPIDGTMGFTKGSPYWTIALCLVQARQPVAAVVYAPDAQEMYSAGKGLGAFLNGEPIRASATTDLSVAQGIGDARLFGRDIWPEPWPKMSITSRPSVAYRMVCVAAGRADFTMALTPKRDWDVAAATLICHEAGAIVSDHLGQAYDFNAPDSLKASLICANSGLYPEIRRRCAALPSLETL</sequence>
<dbReference type="PANTHER" id="PTHR20854">
    <property type="entry name" value="INOSITOL MONOPHOSPHATASE"/>
    <property type="match status" value="1"/>
</dbReference>
<dbReference type="PROSITE" id="PS00629">
    <property type="entry name" value="IMP_1"/>
    <property type="match status" value="1"/>
</dbReference>
<gene>
    <name evidence="6" type="ORF">EM6_3166</name>
</gene>
<evidence type="ECO:0000313" key="6">
    <source>
        <dbReference type="EMBL" id="BBF82525.1"/>
    </source>
</evidence>
<dbReference type="Proteomes" id="UP000278756">
    <property type="component" value="Chromosome 2"/>
</dbReference>
<comment type="cofactor">
    <cofactor evidence="5">
        <name>Mg(2+)</name>
        <dbReference type="ChEBI" id="CHEBI:18420"/>
    </cofactor>
</comment>
<dbReference type="InterPro" id="IPR000760">
    <property type="entry name" value="Inositol_monophosphatase-like"/>
</dbReference>
<reference evidence="7" key="1">
    <citation type="journal article" date="2017" name="Biotechnol. Biofuels">
        <title>Evaluation of environmental bacterial communities as a factor affecting the growth of duckweed Lemna minor.</title>
        <authorList>
            <person name="Ishizawa H."/>
            <person name="Kuroda M."/>
            <person name="Morikawa M."/>
            <person name="Ike M."/>
        </authorList>
    </citation>
    <scope>NUCLEOTIDE SEQUENCE [LARGE SCALE GENOMIC DNA]</scope>
    <source>
        <strain evidence="7">M6</strain>
    </source>
</reference>
<dbReference type="GO" id="GO:0008934">
    <property type="term" value="F:inositol monophosphate 1-phosphatase activity"/>
    <property type="evidence" value="ECO:0007669"/>
    <property type="project" value="TreeGrafter"/>
</dbReference>
<evidence type="ECO:0000313" key="7">
    <source>
        <dbReference type="Proteomes" id="UP000278756"/>
    </source>
</evidence>
<feature type="binding site" evidence="5">
    <location>
        <position position="73"/>
    </location>
    <ligand>
        <name>Mg(2+)</name>
        <dbReference type="ChEBI" id="CHEBI:18420"/>
        <label>1</label>
        <note>catalytic</note>
    </ligand>
</feature>
<dbReference type="GO" id="GO:0006020">
    <property type="term" value="P:inositol metabolic process"/>
    <property type="evidence" value="ECO:0007669"/>
    <property type="project" value="TreeGrafter"/>
</dbReference>
<dbReference type="AlphaFoldDB" id="A0A3G9G901"/>
<protein>
    <submittedName>
        <fullName evidence="6">Inositol-1-monophosphatase</fullName>
        <ecNumber evidence="6">3.1.3.25</ecNumber>
    </submittedName>
</protein>
<dbReference type="GO" id="GO:0046854">
    <property type="term" value="P:phosphatidylinositol phosphate biosynthetic process"/>
    <property type="evidence" value="ECO:0007669"/>
    <property type="project" value="InterPro"/>
</dbReference>
<feature type="binding site" evidence="5">
    <location>
        <position position="91"/>
    </location>
    <ligand>
        <name>Mg(2+)</name>
        <dbReference type="ChEBI" id="CHEBI:18420"/>
        <label>1</label>
        <note>catalytic</note>
    </ligand>
</feature>
<dbReference type="Pfam" id="PF00459">
    <property type="entry name" value="Inositol_P"/>
    <property type="match status" value="1"/>
</dbReference>
<feature type="binding site" evidence="5">
    <location>
        <position position="93"/>
    </location>
    <ligand>
        <name>Mg(2+)</name>
        <dbReference type="ChEBI" id="CHEBI:18420"/>
        <label>2</label>
    </ligand>
</feature>
<evidence type="ECO:0000256" key="3">
    <source>
        <dbReference type="ARBA" id="ARBA00022801"/>
    </source>
</evidence>